<keyword evidence="1" id="KW-1133">Transmembrane helix</keyword>
<accession>A0A0N9N5D2</accession>
<keyword evidence="1" id="KW-0472">Membrane</keyword>
<proteinExistence type="predicted"/>
<organism evidence="2 3">
    <name type="scientific">Halanaeroarchaeum sulfurireducens</name>
    <dbReference type="NCBI Taxonomy" id="1604004"/>
    <lineage>
        <taxon>Archaea</taxon>
        <taxon>Methanobacteriati</taxon>
        <taxon>Methanobacteriota</taxon>
        <taxon>Stenosarchaea group</taxon>
        <taxon>Halobacteria</taxon>
        <taxon>Halobacteriales</taxon>
        <taxon>Halobacteriaceae</taxon>
        <taxon>Halanaeroarchaeum</taxon>
    </lineage>
</organism>
<evidence type="ECO:0008006" key="4">
    <source>
        <dbReference type="Google" id="ProtNLM"/>
    </source>
</evidence>
<gene>
    <name evidence="2" type="ORF">HLASA_2011</name>
</gene>
<evidence type="ECO:0000313" key="3">
    <source>
        <dbReference type="Proteomes" id="UP000060390"/>
    </source>
</evidence>
<dbReference type="EMBL" id="CP011564">
    <property type="protein sequence ID" value="ALG82886.1"/>
    <property type="molecule type" value="Genomic_DNA"/>
</dbReference>
<dbReference type="Proteomes" id="UP000060390">
    <property type="component" value="Chromosome"/>
</dbReference>
<dbReference type="KEGG" id="hsf:HLASA_2011"/>
<keyword evidence="1" id="KW-0812">Transmembrane</keyword>
<name>A0A0N9N5D2_9EURY</name>
<protein>
    <recommendedName>
        <fullName evidence="4">Membrane-bound metal-dependent hydrolase</fullName>
    </recommendedName>
</protein>
<evidence type="ECO:0000313" key="2">
    <source>
        <dbReference type="EMBL" id="ALG82886.1"/>
    </source>
</evidence>
<dbReference type="STRING" id="1604004.HLASA_2011"/>
<evidence type="ECO:0000256" key="1">
    <source>
        <dbReference type="SAM" id="Phobius"/>
    </source>
</evidence>
<reference evidence="2 3" key="2">
    <citation type="journal article" date="2016" name="Stand. Genomic Sci.">
        <title>Complete genome sequence of 'Halanaeroarchaeum sulfurireducens' M27-SA2, a sulfur-reducing and acetate-oxidizing haloarchaeon from the deep-sea hypersaline anoxic lake Medee.</title>
        <authorList>
            <person name="Messina E."/>
            <person name="Sorokin D.Y."/>
            <person name="Kublanov I.V."/>
            <person name="Toshchakov S."/>
            <person name="Lopatina A."/>
            <person name="Arcadi E."/>
            <person name="Smedile F."/>
            <person name="La Spada G."/>
            <person name="La Cono V."/>
            <person name="Yakimov M.M."/>
        </authorList>
    </citation>
    <scope>NUCLEOTIDE SEQUENCE [LARGE SCALE GENOMIC DNA]</scope>
    <source>
        <strain evidence="2 3">M27-SA2</strain>
    </source>
</reference>
<sequence length="140" mass="15326">MYSRAHALLSAAIGIPLAVGASGVPASAGLWGYVLLLGVGIDLDHFVIGRINRGDWTNARRCLRNPTQIFLDQSSIFDSGDIWRDQRLLSHLLIGGVLTAGLWTVSPYWAFVTAVTVYTHVLADLYSDARSRDEYFGKST</sequence>
<feature type="transmembrane region" description="Helical" evidence="1">
    <location>
        <begin position="92"/>
        <end position="111"/>
    </location>
</feature>
<feature type="transmembrane region" description="Helical" evidence="1">
    <location>
        <begin position="30"/>
        <end position="51"/>
    </location>
</feature>
<dbReference type="AlphaFoldDB" id="A0A0N9N5D2"/>
<reference evidence="3" key="1">
    <citation type="submission" date="2015-05" db="EMBL/GenBank/DDBJ databases">
        <title>Complete genome sequence of Halanaeroarchaeum sulfurireducens type strain M27-SA2, a sulfate-reducer haloarchaeon from marine anoxic lake Medee.</title>
        <authorList>
            <person name="Messina E."/>
            <person name="Kublanov I.V."/>
            <person name="Toshchakov S."/>
            <person name="Arcadi E."/>
            <person name="La Spada G."/>
            <person name="La Cono V."/>
            <person name="Yakimov M.M."/>
        </authorList>
    </citation>
    <scope>NUCLEOTIDE SEQUENCE [LARGE SCALE GENOMIC DNA]</scope>
    <source>
        <strain evidence="3">M27-SA2</strain>
    </source>
</reference>